<reference evidence="2" key="1">
    <citation type="journal article" date="2015" name="Nature">
        <title>Complex archaea that bridge the gap between prokaryotes and eukaryotes.</title>
        <authorList>
            <person name="Spang A."/>
            <person name="Saw J.H."/>
            <person name="Jorgensen S.L."/>
            <person name="Zaremba-Niedzwiedzka K."/>
            <person name="Martijn J."/>
            <person name="Lind A.E."/>
            <person name="van Eijk R."/>
            <person name="Schleper C."/>
            <person name="Guy L."/>
            <person name="Ettema T.J."/>
        </authorList>
    </citation>
    <scope>NUCLEOTIDE SEQUENCE</scope>
</reference>
<keyword evidence="1" id="KW-1133">Transmembrane helix</keyword>
<sequence>MHQITGLSSVYTGSYSGTTLLVIGAIMILCIVSSIYGSRGHGGSGWMCCAGSICSNCDCGDCDC</sequence>
<dbReference type="AlphaFoldDB" id="A0A0F9HSA7"/>
<protein>
    <submittedName>
        <fullName evidence="2">Uncharacterized protein</fullName>
    </submittedName>
</protein>
<proteinExistence type="predicted"/>
<evidence type="ECO:0000256" key="1">
    <source>
        <dbReference type="SAM" id="Phobius"/>
    </source>
</evidence>
<comment type="caution">
    <text evidence="2">The sequence shown here is derived from an EMBL/GenBank/DDBJ whole genome shotgun (WGS) entry which is preliminary data.</text>
</comment>
<keyword evidence="1" id="KW-0812">Transmembrane</keyword>
<keyword evidence="1" id="KW-0472">Membrane</keyword>
<feature type="transmembrane region" description="Helical" evidence="1">
    <location>
        <begin position="15"/>
        <end position="37"/>
    </location>
</feature>
<dbReference type="EMBL" id="LAZR01023591">
    <property type="protein sequence ID" value="KKL77992.1"/>
    <property type="molecule type" value="Genomic_DNA"/>
</dbReference>
<evidence type="ECO:0000313" key="2">
    <source>
        <dbReference type="EMBL" id="KKL77992.1"/>
    </source>
</evidence>
<accession>A0A0F9HSA7</accession>
<name>A0A0F9HSA7_9ZZZZ</name>
<gene>
    <name evidence="2" type="ORF">LCGC14_2029310</name>
</gene>
<organism evidence="2">
    <name type="scientific">marine sediment metagenome</name>
    <dbReference type="NCBI Taxonomy" id="412755"/>
    <lineage>
        <taxon>unclassified sequences</taxon>
        <taxon>metagenomes</taxon>
        <taxon>ecological metagenomes</taxon>
    </lineage>
</organism>